<comment type="similarity">
    <text evidence="1">Belongs to the multicopper oxidase family.</text>
</comment>
<dbReference type="GO" id="GO:0005507">
    <property type="term" value="F:copper ion binding"/>
    <property type="evidence" value="ECO:0007669"/>
    <property type="project" value="InterPro"/>
</dbReference>
<evidence type="ECO:0000259" key="8">
    <source>
        <dbReference type="Pfam" id="PF07732"/>
    </source>
</evidence>
<proteinExistence type="inferred from homology"/>
<name>A0A1I8QBH6_STOCA</name>
<dbReference type="CDD" id="cd13905">
    <property type="entry name" value="CuRO_3_tcLLC2_insect_like"/>
    <property type="match status" value="1"/>
</dbReference>
<evidence type="ECO:0000256" key="5">
    <source>
        <dbReference type="SAM" id="MobiDB-lite"/>
    </source>
</evidence>
<protein>
    <submittedName>
        <fullName evidence="9">Uncharacterized protein</fullName>
    </submittedName>
</protein>
<dbReference type="InterPro" id="IPR002355">
    <property type="entry name" value="Cu_oxidase_Cu_BS"/>
</dbReference>
<evidence type="ECO:0000259" key="7">
    <source>
        <dbReference type="Pfam" id="PF07731"/>
    </source>
</evidence>
<feature type="compositionally biased region" description="Polar residues" evidence="5">
    <location>
        <begin position="507"/>
        <end position="516"/>
    </location>
</feature>
<feature type="compositionally biased region" description="Acidic residues" evidence="5">
    <location>
        <begin position="997"/>
        <end position="1009"/>
    </location>
</feature>
<dbReference type="GO" id="GO:0006826">
    <property type="term" value="P:iron ion transport"/>
    <property type="evidence" value="ECO:0007669"/>
    <property type="project" value="TreeGrafter"/>
</dbReference>
<sequence length="1045" mass="117910">MPVLNGNQRKQPICTQSATTNVNVAVRYHLSWERRTILLAVIFSLVQIPHPAYGRELRATTSRAAELIAQPSTATSPALTTTPNVSATTLANGKGIEYTTNDYCEVFINDIKEAKPIGSLWISPQDACALHSCELNKQGVAVEVVKKDNCGDFYCDIDSEVKPKEGSCCGECVQTKCRLGNEVYEIGTTWHNNEDCTLLECSQLPNGVPIINAYQKTCPELPKNCPAEQIYIENCCQYCKQSRAVTPASSVANKSEDIWTEEFYSNHSCVRECKVGEPPQTCHYTFVVEWYETFSKACYNCPKNVTDCQRPHCISADGIARSVTVVNRMMPGPTIEVCQNDIVVVDAKNHLLGESTTIHFHGMHMKETPYMDGVPHITQCPISPHTTFRYMFKAENSGTHFWHSHTGMQRGDGVFGAFIVKRPRSEDPHGHLYDFDLSEHKMILQDWVHVPGISMFASHHHSKGDNKPLNLLLNGKGRYYYGIWQDIKKNEKPLPRTGNGGVWTTEMPKSSPLTLTESPVEVEEEFVTDKQLDDDVVMLHPSNDPKVHSLRIQQNEISRSARLAPQNNQTVGNETLAKQEEEEATVQEESLNAEVKVRHLTKRALDPEVPLEFIPLHQYNVSRGFRYRFRVINAEFLNCPIKISIDNHTLTAINSDGYDFEAVDVGSIITYAGERFDFVVNANQPVGNYWIRLKGLMDCDERFTSAFQVGILHYANAPVEEPQGDLGYQHQPQGIELNSMNKGTGYVDHLNMAELNALPAYDKVPGIDRDALKPVADYKFFVYYDFYRKDNPEFHPSDYYGVNDTINDANRVFTPQLNHISLKFPHTALLPARDTIDESIFCNESSLAQQGIDCRVEFCKCHHVLQVPLNAIVEMIIVDEGFTYDANHPFHLHGNAFRVVGMERLGSNVTIEMIKQLDRYNLLKRNLISPPVKDTVTIPDGGYTIIRFEAYNPGFWLFHCHIEFHAEIGMALVLKVGNNDQMLPVPKNFPTCHDYMPQEDDEREEDPDEPIYPGPPDTGGNGRGTQFTAQFIVVGFACLLKWVLK</sequence>
<dbReference type="VEuPathDB" id="VectorBase:SCAU015642"/>
<dbReference type="PROSITE" id="PS00079">
    <property type="entry name" value="MULTICOPPER_OXIDASE1"/>
    <property type="match status" value="1"/>
</dbReference>
<dbReference type="Pfam" id="PF00394">
    <property type="entry name" value="Cu-oxidase"/>
    <property type="match status" value="1"/>
</dbReference>
<keyword evidence="2" id="KW-0479">Metal-binding</keyword>
<reference evidence="9" key="2">
    <citation type="submission" date="2020-05" db="UniProtKB">
        <authorList>
            <consortium name="EnsemblMetazoa"/>
        </authorList>
    </citation>
    <scope>IDENTIFICATION</scope>
    <source>
        <strain evidence="9">USDA</strain>
    </source>
</reference>
<dbReference type="FunFam" id="2.60.40.420:FF:000079">
    <property type="entry name" value="Laccase 1"/>
    <property type="match status" value="1"/>
</dbReference>
<dbReference type="Pfam" id="PF07732">
    <property type="entry name" value="Cu-oxidase_3"/>
    <property type="match status" value="1"/>
</dbReference>
<feature type="domain" description="Plastocyanin-like" evidence="8">
    <location>
        <begin position="313"/>
        <end position="423"/>
    </location>
</feature>
<dbReference type="EnsemblMetazoa" id="SCAU015642-RA">
    <property type="protein sequence ID" value="SCAU015642-PA"/>
    <property type="gene ID" value="SCAU015642"/>
</dbReference>
<dbReference type="PANTHER" id="PTHR11709:SF394">
    <property type="entry name" value="FI03373P-RELATED"/>
    <property type="match status" value="1"/>
</dbReference>
<evidence type="ECO:0000313" key="9">
    <source>
        <dbReference type="EnsemblMetazoa" id="SCAU015642-PA"/>
    </source>
</evidence>
<dbReference type="InterPro" id="IPR045087">
    <property type="entry name" value="Cu-oxidase_fam"/>
</dbReference>
<feature type="region of interest" description="Disordered" evidence="5">
    <location>
        <begin position="495"/>
        <end position="516"/>
    </location>
</feature>
<evidence type="ECO:0000256" key="3">
    <source>
        <dbReference type="ARBA" id="ARBA00023002"/>
    </source>
</evidence>
<evidence type="ECO:0000256" key="2">
    <source>
        <dbReference type="ARBA" id="ARBA00022723"/>
    </source>
</evidence>
<evidence type="ECO:0000256" key="1">
    <source>
        <dbReference type="ARBA" id="ARBA00010609"/>
    </source>
</evidence>
<dbReference type="InterPro" id="IPR011707">
    <property type="entry name" value="Cu-oxidase-like_N"/>
</dbReference>
<dbReference type="Pfam" id="PF07731">
    <property type="entry name" value="Cu-oxidase_2"/>
    <property type="match status" value="1"/>
</dbReference>
<dbReference type="Gene3D" id="2.60.40.420">
    <property type="entry name" value="Cupredoxins - blue copper proteins"/>
    <property type="match status" value="4"/>
</dbReference>
<dbReference type="InterPro" id="IPR001117">
    <property type="entry name" value="Cu-oxidase_2nd"/>
</dbReference>
<dbReference type="GO" id="GO:0016491">
    <property type="term" value="F:oxidoreductase activity"/>
    <property type="evidence" value="ECO:0007669"/>
    <property type="project" value="UniProtKB-KW"/>
</dbReference>
<dbReference type="KEGG" id="scac:106085031"/>
<organism evidence="9 10">
    <name type="scientific">Stomoxys calcitrans</name>
    <name type="common">Stable fly</name>
    <name type="synonym">Conops calcitrans</name>
    <dbReference type="NCBI Taxonomy" id="35570"/>
    <lineage>
        <taxon>Eukaryota</taxon>
        <taxon>Metazoa</taxon>
        <taxon>Ecdysozoa</taxon>
        <taxon>Arthropoda</taxon>
        <taxon>Hexapoda</taxon>
        <taxon>Insecta</taxon>
        <taxon>Pterygota</taxon>
        <taxon>Neoptera</taxon>
        <taxon>Endopterygota</taxon>
        <taxon>Diptera</taxon>
        <taxon>Brachycera</taxon>
        <taxon>Muscomorpha</taxon>
        <taxon>Muscoidea</taxon>
        <taxon>Muscidae</taxon>
        <taxon>Stomoxys</taxon>
    </lineage>
</organism>
<evidence type="ECO:0000259" key="6">
    <source>
        <dbReference type="Pfam" id="PF00394"/>
    </source>
</evidence>
<evidence type="ECO:0000313" key="10">
    <source>
        <dbReference type="Proteomes" id="UP000095300"/>
    </source>
</evidence>
<dbReference type="PANTHER" id="PTHR11709">
    <property type="entry name" value="MULTI-COPPER OXIDASE"/>
    <property type="match status" value="1"/>
</dbReference>
<dbReference type="EnsemblMetazoa" id="SCAU015642-RB">
    <property type="protein sequence ID" value="SCAU015642-PB"/>
    <property type="gene ID" value="SCAU015642"/>
</dbReference>
<keyword evidence="10" id="KW-1185">Reference proteome</keyword>
<dbReference type="PROSITE" id="PS00080">
    <property type="entry name" value="MULTICOPPER_OXIDASE2"/>
    <property type="match status" value="1"/>
</dbReference>
<keyword evidence="4" id="KW-0186">Copper</keyword>
<dbReference type="STRING" id="35570.A0A1I8QBH6"/>
<dbReference type="InterPro" id="IPR033138">
    <property type="entry name" value="Cu_oxidase_CS"/>
</dbReference>
<feature type="domain" description="Plastocyanin-like" evidence="7">
    <location>
        <begin position="853"/>
        <end position="979"/>
    </location>
</feature>
<dbReference type="OrthoDB" id="2121828at2759"/>
<dbReference type="FunFam" id="2.60.40.420:FF:000045">
    <property type="entry name" value="Laccase 2"/>
    <property type="match status" value="1"/>
</dbReference>
<dbReference type="InterPro" id="IPR008972">
    <property type="entry name" value="Cupredoxin"/>
</dbReference>
<dbReference type="InterPro" id="IPR011706">
    <property type="entry name" value="Cu-oxidase_C"/>
</dbReference>
<dbReference type="CDD" id="cd13884">
    <property type="entry name" value="CuRO_2_tcLCC_insect_like"/>
    <property type="match status" value="1"/>
</dbReference>
<accession>A0A1I8QBH6</accession>
<dbReference type="SUPFAM" id="SSF49503">
    <property type="entry name" value="Cupredoxins"/>
    <property type="match status" value="3"/>
</dbReference>
<dbReference type="AlphaFoldDB" id="A0A1I8QBH6"/>
<feature type="domain" description="Plastocyanin-like" evidence="6">
    <location>
        <begin position="612"/>
        <end position="717"/>
    </location>
</feature>
<dbReference type="FunFam" id="2.60.40.420:FF:000031">
    <property type="entry name" value="Laccase-2 isoform A"/>
    <property type="match status" value="1"/>
</dbReference>
<evidence type="ECO:0000256" key="4">
    <source>
        <dbReference type="ARBA" id="ARBA00023008"/>
    </source>
</evidence>
<dbReference type="Proteomes" id="UP000095300">
    <property type="component" value="Unassembled WGS sequence"/>
</dbReference>
<dbReference type="CDD" id="cd13858">
    <property type="entry name" value="CuRO_1_tcLCC2_insect_like"/>
    <property type="match status" value="1"/>
</dbReference>
<reference evidence="10" key="1">
    <citation type="submission" date="2015-05" db="EMBL/GenBank/DDBJ databases">
        <authorList>
            <person name="Wilson R.K."/>
            <person name="Warren W.C."/>
            <person name="Olafson P."/>
        </authorList>
    </citation>
    <scope>NUCLEOTIDE SEQUENCE [LARGE SCALE GENOMIC DNA]</scope>
    <source>
        <strain evidence="10">USDA</strain>
    </source>
</reference>
<dbReference type="GO" id="GO:0005886">
    <property type="term" value="C:plasma membrane"/>
    <property type="evidence" value="ECO:0007669"/>
    <property type="project" value="TreeGrafter"/>
</dbReference>
<gene>
    <name evidence="9" type="primary">106085031</name>
</gene>
<keyword evidence="3" id="KW-0560">Oxidoreductase</keyword>
<feature type="region of interest" description="Disordered" evidence="5">
    <location>
        <begin position="993"/>
        <end position="1021"/>
    </location>
</feature>